<name>A0A165HJ23_9BASI</name>
<keyword evidence="3" id="KW-1185">Reference proteome</keyword>
<dbReference type="Pfam" id="PF18759">
    <property type="entry name" value="Plavaka"/>
    <property type="match status" value="1"/>
</dbReference>
<dbReference type="OrthoDB" id="3232941at2759"/>
<proteinExistence type="predicted"/>
<protein>
    <submittedName>
        <fullName evidence="2">Uncharacterized protein</fullName>
    </submittedName>
</protein>
<organism evidence="2 3">
    <name type="scientific">Calocera cornea HHB12733</name>
    <dbReference type="NCBI Taxonomy" id="1353952"/>
    <lineage>
        <taxon>Eukaryota</taxon>
        <taxon>Fungi</taxon>
        <taxon>Dikarya</taxon>
        <taxon>Basidiomycota</taxon>
        <taxon>Agaricomycotina</taxon>
        <taxon>Dacrymycetes</taxon>
        <taxon>Dacrymycetales</taxon>
        <taxon>Dacrymycetaceae</taxon>
        <taxon>Calocera</taxon>
    </lineage>
</organism>
<dbReference type="InParanoid" id="A0A165HJ23"/>
<dbReference type="InterPro" id="IPR041078">
    <property type="entry name" value="Plavaka"/>
</dbReference>
<reference evidence="2 3" key="1">
    <citation type="journal article" date="2016" name="Mol. Biol. Evol.">
        <title>Comparative Genomics of Early-Diverging Mushroom-Forming Fungi Provides Insights into the Origins of Lignocellulose Decay Capabilities.</title>
        <authorList>
            <person name="Nagy L.G."/>
            <person name="Riley R."/>
            <person name="Tritt A."/>
            <person name="Adam C."/>
            <person name="Daum C."/>
            <person name="Floudas D."/>
            <person name="Sun H."/>
            <person name="Yadav J.S."/>
            <person name="Pangilinan J."/>
            <person name="Larsson K.H."/>
            <person name="Matsuura K."/>
            <person name="Barry K."/>
            <person name="Labutti K."/>
            <person name="Kuo R."/>
            <person name="Ohm R.A."/>
            <person name="Bhattacharya S.S."/>
            <person name="Shirouzu T."/>
            <person name="Yoshinaga Y."/>
            <person name="Martin F.M."/>
            <person name="Grigoriev I.V."/>
            <person name="Hibbett D.S."/>
        </authorList>
    </citation>
    <scope>NUCLEOTIDE SEQUENCE [LARGE SCALE GENOMIC DNA]</scope>
    <source>
        <strain evidence="2 3">HHB12733</strain>
    </source>
</reference>
<accession>A0A165HJ23</accession>
<evidence type="ECO:0000256" key="1">
    <source>
        <dbReference type="SAM" id="MobiDB-lite"/>
    </source>
</evidence>
<gene>
    <name evidence="2" type="ORF">CALCODRAFT_466994</name>
</gene>
<feature type="region of interest" description="Disordered" evidence="1">
    <location>
        <begin position="1"/>
        <end position="34"/>
    </location>
</feature>
<dbReference type="AlphaFoldDB" id="A0A165HJ23"/>
<dbReference type="STRING" id="1353952.A0A165HJ23"/>
<sequence>MEQDALGGISDRPSRQMGQPHPLPVNPSTHKRNGELRSYNIVTKALSRTSVPEPFFATLPSEIHSSMYPDVLHQLLQGVLKHLISWLKQILGQKELDRCFQCQPHAHGIQHYKDGFPDFSRLTGKEVKDIFRVFPGAICASDALRSKGEDGLSVMKATVAMTDFYYFATFPVHSDHTLPLMRQALLLFHKNKNGFLNLGVRCDKGITEDGNQNPFCIPKLHFLTHYIWAIVEAGALPGFDTQMSERLHIAWAKNPFRSTSRRRETSTNEMALWVERQEAMQAFQSLVQWRRGTIPLSKLRTDQGF</sequence>
<evidence type="ECO:0000313" key="2">
    <source>
        <dbReference type="EMBL" id="KZT59364.1"/>
    </source>
</evidence>
<dbReference type="Proteomes" id="UP000076842">
    <property type="component" value="Unassembled WGS sequence"/>
</dbReference>
<evidence type="ECO:0000313" key="3">
    <source>
        <dbReference type="Proteomes" id="UP000076842"/>
    </source>
</evidence>
<dbReference type="EMBL" id="KV423941">
    <property type="protein sequence ID" value="KZT59364.1"/>
    <property type="molecule type" value="Genomic_DNA"/>
</dbReference>